<proteinExistence type="predicted"/>
<feature type="region of interest" description="Disordered" evidence="1">
    <location>
        <begin position="87"/>
        <end position="106"/>
    </location>
</feature>
<sequence>MLLELFYRVFDQPEGCPRICISPLPPHSLSEGRERQELYPDSSSELELKQMLWRGELLPLLLSSCTLQACILDVRQALGRITGSCKDRWRGEEEEEEEEEEKKEEGPALVLELVGFLCFTDTFY</sequence>
<gene>
    <name evidence="2" type="ORF">FQA47_000049</name>
</gene>
<accession>A0A834F1X8</accession>
<organism evidence="2 3">
    <name type="scientific">Oryzias melastigma</name>
    <name type="common">Marine medaka</name>
    <dbReference type="NCBI Taxonomy" id="30732"/>
    <lineage>
        <taxon>Eukaryota</taxon>
        <taxon>Metazoa</taxon>
        <taxon>Chordata</taxon>
        <taxon>Craniata</taxon>
        <taxon>Vertebrata</taxon>
        <taxon>Euteleostomi</taxon>
        <taxon>Actinopterygii</taxon>
        <taxon>Neopterygii</taxon>
        <taxon>Teleostei</taxon>
        <taxon>Neoteleostei</taxon>
        <taxon>Acanthomorphata</taxon>
        <taxon>Ovalentaria</taxon>
        <taxon>Atherinomorphae</taxon>
        <taxon>Beloniformes</taxon>
        <taxon>Adrianichthyidae</taxon>
        <taxon>Oryziinae</taxon>
        <taxon>Oryzias</taxon>
    </lineage>
</organism>
<dbReference type="Proteomes" id="UP000646548">
    <property type="component" value="Unassembled WGS sequence"/>
</dbReference>
<evidence type="ECO:0000313" key="3">
    <source>
        <dbReference type="Proteomes" id="UP000646548"/>
    </source>
</evidence>
<protein>
    <submittedName>
        <fullName evidence="2">Uncharacterized protein</fullName>
    </submittedName>
</protein>
<feature type="compositionally biased region" description="Acidic residues" evidence="1">
    <location>
        <begin position="92"/>
        <end position="102"/>
    </location>
</feature>
<dbReference type="EMBL" id="WKFB01000773">
    <property type="protein sequence ID" value="KAF6718094.1"/>
    <property type="molecule type" value="Genomic_DNA"/>
</dbReference>
<name>A0A834F1X8_ORYME</name>
<reference evidence="2" key="1">
    <citation type="journal article" name="BMC Genomics">
        <title>Long-read sequencing and de novo genome assembly of marine medaka (Oryzias melastigma).</title>
        <authorList>
            <person name="Liang P."/>
            <person name="Saqib H.S.A."/>
            <person name="Ni X."/>
            <person name="Shen Y."/>
        </authorList>
    </citation>
    <scope>NUCLEOTIDE SEQUENCE</scope>
    <source>
        <strain evidence="2">Bigg-433</strain>
    </source>
</reference>
<evidence type="ECO:0000256" key="1">
    <source>
        <dbReference type="SAM" id="MobiDB-lite"/>
    </source>
</evidence>
<evidence type="ECO:0000313" key="2">
    <source>
        <dbReference type="EMBL" id="KAF6718094.1"/>
    </source>
</evidence>
<dbReference type="AlphaFoldDB" id="A0A834F1X8"/>
<comment type="caution">
    <text evidence="2">The sequence shown here is derived from an EMBL/GenBank/DDBJ whole genome shotgun (WGS) entry which is preliminary data.</text>
</comment>